<sequence>MSVKKLGFLNGDSVCYHSYDSSPILFEQNRLYSSIWQYKQERGLFVSQSVALKMLLILAGDIELCPGPNKATCKDCLKTIRRNQRQGECERCNSALQLKCLIDSTENHAENLICRGCADMPMENPADDLSAVNYGHLNDFLRCGGMKLLHQNVNGLYSKIDQLHAMFEGTKKNIHILSITESHANKHLLDDELSVTDYSLVRKDRESGQGGGVCCYIRNDINWQQRTDLEIDGIECLWIEILIQNAKSFFFGIIYHPLTALCTLSKTLPKIASCLQQTLAILHDPIWENCFDLDLRRSINPDNKVFTFHEIHYQEALYELKNIKTSKGTGFDNLPAVLIKLASEIAYSIQLVGQ</sequence>
<protein>
    <submittedName>
        <fullName evidence="1">Uncharacterized protein</fullName>
    </submittedName>
</protein>
<evidence type="ECO:0000313" key="1">
    <source>
        <dbReference type="EMBL" id="CAB3977616.1"/>
    </source>
</evidence>
<accession>A0A6S7FP35</accession>
<reference evidence="1" key="1">
    <citation type="submission" date="2020-04" db="EMBL/GenBank/DDBJ databases">
        <authorList>
            <person name="Alioto T."/>
            <person name="Alioto T."/>
            <person name="Gomez Garrido J."/>
        </authorList>
    </citation>
    <scope>NUCLEOTIDE SEQUENCE</scope>
    <source>
        <strain evidence="1">A484AB</strain>
    </source>
</reference>
<keyword evidence="2" id="KW-1185">Reference proteome</keyword>
<name>A0A6S7FP35_PARCT</name>
<dbReference type="Proteomes" id="UP001152795">
    <property type="component" value="Unassembled WGS sequence"/>
</dbReference>
<dbReference type="EMBL" id="CACRXK020000058">
    <property type="protein sequence ID" value="CAB3977616.1"/>
    <property type="molecule type" value="Genomic_DNA"/>
</dbReference>
<dbReference type="Gene3D" id="3.60.10.10">
    <property type="entry name" value="Endonuclease/exonuclease/phosphatase"/>
    <property type="match status" value="1"/>
</dbReference>
<organism evidence="1 2">
    <name type="scientific">Paramuricea clavata</name>
    <name type="common">Red gorgonian</name>
    <name type="synonym">Violescent sea-whip</name>
    <dbReference type="NCBI Taxonomy" id="317549"/>
    <lineage>
        <taxon>Eukaryota</taxon>
        <taxon>Metazoa</taxon>
        <taxon>Cnidaria</taxon>
        <taxon>Anthozoa</taxon>
        <taxon>Octocorallia</taxon>
        <taxon>Malacalcyonacea</taxon>
        <taxon>Plexauridae</taxon>
        <taxon>Paramuricea</taxon>
    </lineage>
</organism>
<evidence type="ECO:0000313" key="2">
    <source>
        <dbReference type="Proteomes" id="UP001152795"/>
    </source>
</evidence>
<dbReference type="InterPro" id="IPR036691">
    <property type="entry name" value="Endo/exonu/phosph_ase_sf"/>
</dbReference>
<comment type="caution">
    <text evidence="1">The sequence shown here is derived from an EMBL/GenBank/DDBJ whole genome shotgun (WGS) entry which is preliminary data.</text>
</comment>
<dbReference type="AlphaFoldDB" id="A0A6S7FP35"/>
<proteinExistence type="predicted"/>
<dbReference type="OrthoDB" id="8069600at2759"/>
<gene>
    <name evidence="1" type="ORF">PACLA_8A018082</name>
</gene>
<dbReference type="SUPFAM" id="SSF56219">
    <property type="entry name" value="DNase I-like"/>
    <property type="match status" value="1"/>
</dbReference>